<sequence length="94" mass="10752">MTKNITLAIDEELLDKARVLAAMRRTSVNAMVRDFLEKEIGRETKQASRAEIWGRLFDSADRSCGDGRLSDRRSEPPLDRSALYDEVLRERGLL</sequence>
<dbReference type="InterPro" id="IPR045944">
    <property type="entry name" value="DUF6364"/>
</dbReference>
<proteinExistence type="predicted"/>
<protein>
    <submittedName>
        <fullName evidence="1">DUF6364 family protein</fullName>
    </submittedName>
</protein>
<keyword evidence="2" id="KW-1185">Reference proteome</keyword>
<dbReference type="Proteomes" id="UP001294412">
    <property type="component" value="Unassembled WGS sequence"/>
</dbReference>
<evidence type="ECO:0000313" key="1">
    <source>
        <dbReference type="EMBL" id="MDY8110710.1"/>
    </source>
</evidence>
<organism evidence="1 2">
    <name type="scientific">Fulvimarina uroteuthidis</name>
    <dbReference type="NCBI Taxonomy" id="3098149"/>
    <lineage>
        <taxon>Bacteria</taxon>
        <taxon>Pseudomonadati</taxon>
        <taxon>Pseudomonadota</taxon>
        <taxon>Alphaproteobacteria</taxon>
        <taxon>Hyphomicrobiales</taxon>
        <taxon>Aurantimonadaceae</taxon>
        <taxon>Fulvimarina</taxon>
    </lineage>
</organism>
<dbReference type="SUPFAM" id="SSF47598">
    <property type="entry name" value="Ribbon-helix-helix"/>
    <property type="match status" value="1"/>
</dbReference>
<gene>
    <name evidence="1" type="ORF">U0C82_16330</name>
</gene>
<comment type="caution">
    <text evidence="1">The sequence shown here is derived from an EMBL/GenBank/DDBJ whole genome shotgun (WGS) entry which is preliminary data.</text>
</comment>
<name>A0ABU5I6G6_9HYPH</name>
<reference evidence="1 2" key="1">
    <citation type="submission" date="2023-12" db="EMBL/GenBank/DDBJ databases">
        <title>Description of Novel Strain Fulvimarina sp. 2208YS6-2-32 isolated from Uroteuthis (Photololigo) edulis.</title>
        <authorList>
            <person name="Park J.-S."/>
        </authorList>
    </citation>
    <scope>NUCLEOTIDE SEQUENCE [LARGE SCALE GENOMIC DNA]</scope>
    <source>
        <strain evidence="1 2">2208YS6-2-32</strain>
    </source>
</reference>
<accession>A0ABU5I6G6</accession>
<dbReference type="RefSeq" id="WP_322188537.1">
    <property type="nucleotide sequence ID" value="NZ_JAXLPB010000006.1"/>
</dbReference>
<dbReference type="EMBL" id="JAXLPB010000006">
    <property type="protein sequence ID" value="MDY8110710.1"/>
    <property type="molecule type" value="Genomic_DNA"/>
</dbReference>
<evidence type="ECO:0000313" key="2">
    <source>
        <dbReference type="Proteomes" id="UP001294412"/>
    </source>
</evidence>
<dbReference type="InterPro" id="IPR010985">
    <property type="entry name" value="Ribbon_hlx_hlx"/>
</dbReference>
<dbReference type="Pfam" id="PF19891">
    <property type="entry name" value="DUF6364"/>
    <property type="match status" value="1"/>
</dbReference>